<dbReference type="GO" id="GO:0009423">
    <property type="term" value="P:chorismate biosynthetic process"/>
    <property type="evidence" value="ECO:0007669"/>
    <property type="project" value="TreeGrafter"/>
</dbReference>
<dbReference type="AlphaFoldDB" id="A0AAV3U1Y1"/>
<dbReference type="Gene3D" id="3.40.50.10860">
    <property type="entry name" value="Leucine Dehydrogenase, chain A, domain 1"/>
    <property type="match status" value="1"/>
</dbReference>
<dbReference type="Gene3D" id="3.40.50.720">
    <property type="entry name" value="NAD(P)-binding Rossmann-like Domain"/>
    <property type="match status" value="1"/>
</dbReference>
<dbReference type="GO" id="GO:0005829">
    <property type="term" value="C:cytosol"/>
    <property type="evidence" value="ECO:0007669"/>
    <property type="project" value="TreeGrafter"/>
</dbReference>
<name>A0AAV3U1Y1_9ALTE</name>
<dbReference type="Pfam" id="PF08501">
    <property type="entry name" value="Shikimate_dh_N"/>
    <property type="match status" value="1"/>
</dbReference>
<proteinExistence type="predicted"/>
<keyword evidence="2" id="KW-0521">NADP</keyword>
<dbReference type="EMBL" id="BAABLX010000011">
    <property type="protein sequence ID" value="GAA4940078.1"/>
    <property type="molecule type" value="Genomic_DNA"/>
</dbReference>
<dbReference type="Proteomes" id="UP001409585">
    <property type="component" value="Unassembled WGS sequence"/>
</dbReference>
<dbReference type="PANTHER" id="PTHR21089">
    <property type="entry name" value="SHIKIMATE DEHYDROGENASE"/>
    <property type="match status" value="1"/>
</dbReference>
<sequence>MTMVMGLMGAGISRSRMPRLQQFLGTQQGVNVNYCLIDGEGVDGFDPVARAQQCLAEGFSGINVTHPYKQRVWPLVSEPAVAGHEHIGSYNTLTFKDGVIRGANTDFSGFMRGYRFRRGKLAPGKVLMAGAGGVGRAIAFGLGELGATEIALYDIHLEQSSSLCATLNAAGYNARVVQQQDLADAITAADGLVNCTAIGMYSHPGNLFDPSVLGGQQWVFDAVYTPLDTEFIIAARTAGLQCISGFDLWIYQGLDAFKIFTGVDVEDSQDLISEALSWLD</sequence>
<comment type="caution">
    <text evidence="6">The sequence shown here is derived from an EMBL/GenBank/DDBJ whole genome shotgun (WGS) entry which is preliminary data.</text>
</comment>
<accession>A0AAV3U1Y1</accession>
<keyword evidence="7" id="KW-1185">Reference proteome</keyword>
<dbReference type="InterPro" id="IPR046346">
    <property type="entry name" value="Aminoacid_DH-like_N_sf"/>
</dbReference>
<evidence type="ECO:0000256" key="1">
    <source>
        <dbReference type="ARBA" id="ARBA00004871"/>
    </source>
</evidence>
<organism evidence="6 7">
    <name type="scientific">Halioxenophilus aromaticivorans</name>
    <dbReference type="NCBI Taxonomy" id="1306992"/>
    <lineage>
        <taxon>Bacteria</taxon>
        <taxon>Pseudomonadati</taxon>
        <taxon>Pseudomonadota</taxon>
        <taxon>Gammaproteobacteria</taxon>
        <taxon>Alteromonadales</taxon>
        <taxon>Alteromonadaceae</taxon>
        <taxon>Halioxenophilus</taxon>
    </lineage>
</organism>
<evidence type="ECO:0000256" key="2">
    <source>
        <dbReference type="ARBA" id="ARBA00022857"/>
    </source>
</evidence>
<dbReference type="SUPFAM" id="SSF53223">
    <property type="entry name" value="Aminoacid dehydrogenase-like, N-terminal domain"/>
    <property type="match status" value="1"/>
</dbReference>
<evidence type="ECO:0000313" key="7">
    <source>
        <dbReference type="Proteomes" id="UP001409585"/>
    </source>
</evidence>
<dbReference type="GO" id="GO:0050661">
    <property type="term" value="F:NADP binding"/>
    <property type="evidence" value="ECO:0007669"/>
    <property type="project" value="TreeGrafter"/>
</dbReference>
<dbReference type="GO" id="GO:0019632">
    <property type="term" value="P:shikimate metabolic process"/>
    <property type="evidence" value="ECO:0007669"/>
    <property type="project" value="TreeGrafter"/>
</dbReference>
<evidence type="ECO:0000256" key="4">
    <source>
        <dbReference type="ARBA" id="ARBA00023141"/>
    </source>
</evidence>
<feature type="domain" description="Shikimate dehydrogenase substrate binding N-terminal" evidence="5">
    <location>
        <begin position="7"/>
        <end position="93"/>
    </location>
</feature>
<dbReference type="InterPro" id="IPR013708">
    <property type="entry name" value="Shikimate_DH-bd_N"/>
</dbReference>
<reference evidence="7" key="1">
    <citation type="journal article" date="2019" name="Int. J. Syst. Evol. Microbiol.">
        <title>The Global Catalogue of Microorganisms (GCM) 10K type strain sequencing project: providing services to taxonomists for standard genome sequencing and annotation.</title>
        <authorList>
            <consortium name="The Broad Institute Genomics Platform"/>
            <consortium name="The Broad Institute Genome Sequencing Center for Infectious Disease"/>
            <person name="Wu L."/>
            <person name="Ma J."/>
        </authorList>
    </citation>
    <scope>NUCLEOTIDE SEQUENCE [LARGE SCALE GENOMIC DNA]</scope>
    <source>
        <strain evidence="7">JCM 19134</strain>
    </source>
</reference>
<comment type="pathway">
    <text evidence="1">Metabolic intermediate biosynthesis; chorismate biosynthesis; chorismate from D-erythrose 4-phosphate and phosphoenolpyruvate: step 4/7.</text>
</comment>
<gene>
    <name evidence="6" type="ORF">GCM10025791_17930</name>
</gene>
<dbReference type="CDD" id="cd01065">
    <property type="entry name" value="NAD_bind_Shikimate_DH"/>
    <property type="match status" value="1"/>
</dbReference>
<dbReference type="GO" id="GO:0004764">
    <property type="term" value="F:shikimate 3-dehydrogenase (NADP+) activity"/>
    <property type="evidence" value="ECO:0007669"/>
    <property type="project" value="InterPro"/>
</dbReference>
<keyword evidence="4" id="KW-0028">Amino-acid biosynthesis</keyword>
<evidence type="ECO:0000259" key="5">
    <source>
        <dbReference type="Pfam" id="PF08501"/>
    </source>
</evidence>
<keyword evidence="4" id="KW-0057">Aromatic amino acid biosynthesis</keyword>
<keyword evidence="3" id="KW-0560">Oxidoreductase</keyword>
<evidence type="ECO:0000313" key="6">
    <source>
        <dbReference type="EMBL" id="GAA4940078.1"/>
    </source>
</evidence>
<dbReference type="PANTHER" id="PTHR21089:SF1">
    <property type="entry name" value="BIFUNCTIONAL 3-DEHYDROQUINATE DEHYDRATASE_SHIKIMATE DEHYDROGENASE, CHLOROPLASTIC"/>
    <property type="match status" value="1"/>
</dbReference>
<dbReference type="InterPro" id="IPR022893">
    <property type="entry name" value="Shikimate_DH_fam"/>
</dbReference>
<protein>
    <submittedName>
        <fullName evidence="6">Shikimate dehydrogenase</fullName>
    </submittedName>
</protein>
<dbReference type="InterPro" id="IPR036291">
    <property type="entry name" value="NAD(P)-bd_dom_sf"/>
</dbReference>
<evidence type="ECO:0000256" key="3">
    <source>
        <dbReference type="ARBA" id="ARBA00023002"/>
    </source>
</evidence>
<dbReference type="SUPFAM" id="SSF51735">
    <property type="entry name" value="NAD(P)-binding Rossmann-fold domains"/>
    <property type="match status" value="1"/>
</dbReference>
<dbReference type="GO" id="GO:0009073">
    <property type="term" value="P:aromatic amino acid family biosynthetic process"/>
    <property type="evidence" value="ECO:0007669"/>
    <property type="project" value="UniProtKB-KW"/>
</dbReference>